<dbReference type="PROSITE" id="PS51720">
    <property type="entry name" value="G_AIG1"/>
    <property type="match status" value="3"/>
</dbReference>
<evidence type="ECO:0000259" key="5">
    <source>
        <dbReference type="PROSITE" id="PS51720"/>
    </source>
</evidence>
<sequence length="936" mass="105756">MSARDLSEWDGCCKPQLTIVLLGGRNSGKSSLGNLLLGKEEFVTKERTSCSWRLGLVAGRRLTVVDTPGWWCDYSVQDTPELVKREILSSVSLCSPGPQVFLITVKVSSGFSEKRRRAVEQHVSLLGEEVWSHCMVVFTSADRSKHTVAEEHVQAGGKTLHWLSEKCRQRCHSVVLSEDTDISQLMEKIQKLVAENGNRVFEIQNNILRATAAEKKGVEDRALQRFIRVKKHRSLMRERLQPITDIRIVLFGAKGSGKTSALNTILSRETNQPLRRTTQCLVGKGVVFGRHVTVVDTPGWWMNYFCGESSVFDRREMVISLSLCPPGPHVFLLVIRVDRAYTETYRRAVQEHLQLISDHIWNRVIVLFSFGDWLGGTTIDQYIESEGKPLQWVIEKCGNKYHVVNNKMKGDRFQVRELIGKIEEMLPGCKSGWHYEIERKVVEELQGEIRRQEARAKERRIKKEKQRQMARARLENLTPRSEIRIVLLGGRKTGKSSCGNTILGRECFDTDTQTSLCTEKRGRISSRMVTVLDTPGDFLMTSDLLKASFAILLVVNVSSSFKDNHWKAIEKPMEAGGGQLWSRAVVLFSYGDWLGNTSIEQHIESEGKLLQRLVEKCGNRYHVLDNKHWGDGAQVAELIEMIEEMLGEESLAFFHRGLWKSVSSTQEQQPDTVTHFKELLSHKHQLPYNFTPSATSSSCPSLTSSEVPVAADQIVALPAGRAGEWTGCTILERDAFMSRFAASREGLSRIKMVNLPLWFSTVDSHGHVGLNNDRGVCPLSPRHPAILLVLSQTPNGTPVEENGLSVHSLSHPALRDQTLRRLAESGGLKVLIDQCHDSSLEELEAFIDAYFEMVWKQSNGLFHMAKSDYVSTEHDVVIDEAGKEKDLSPTDRKLSKLELLEEIRNDLAELRESLEHIWNAIQDLRDRKKQDANDTC</sequence>
<dbReference type="InterPro" id="IPR006703">
    <property type="entry name" value="G_AIG1"/>
</dbReference>
<dbReference type="GO" id="GO:0005525">
    <property type="term" value="F:GTP binding"/>
    <property type="evidence" value="ECO:0007669"/>
    <property type="project" value="UniProtKB-KW"/>
</dbReference>
<keyword evidence="3" id="KW-0342">GTP-binding</keyword>
<keyword evidence="2" id="KW-0547">Nucleotide-binding</keyword>
<evidence type="ECO:0000256" key="1">
    <source>
        <dbReference type="ARBA" id="ARBA00008535"/>
    </source>
</evidence>
<reference evidence="6 7" key="1">
    <citation type="submission" date="2019-02" db="EMBL/GenBank/DDBJ databases">
        <title>Opniocepnalus argus genome.</title>
        <authorList>
            <person name="Zhou C."/>
            <person name="Xiao S."/>
        </authorList>
    </citation>
    <scope>NUCLEOTIDE SEQUENCE [LARGE SCALE GENOMIC DNA]</scope>
    <source>
        <strain evidence="6">OARG1902GOOAL</strain>
        <tissue evidence="6">Muscle</tissue>
    </source>
</reference>
<dbReference type="Proteomes" id="UP000503349">
    <property type="component" value="Chromosome 15"/>
</dbReference>
<dbReference type="FunFam" id="3.40.50.300:FF:001809">
    <property type="entry name" value="Si:ch1073-365p7.2"/>
    <property type="match status" value="2"/>
</dbReference>
<evidence type="ECO:0000313" key="7">
    <source>
        <dbReference type="Proteomes" id="UP000503349"/>
    </source>
</evidence>
<feature type="domain" description="AIG1-type G" evidence="5">
    <location>
        <begin position="480"/>
        <end position="663"/>
    </location>
</feature>
<name>A0A6G1QBR5_CHAAH</name>
<feature type="domain" description="AIG1-type G" evidence="5">
    <location>
        <begin position="14"/>
        <end position="210"/>
    </location>
</feature>
<dbReference type="AlphaFoldDB" id="A0A6G1QBR5"/>
<evidence type="ECO:0000256" key="2">
    <source>
        <dbReference type="ARBA" id="ARBA00022741"/>
    </source>
</evidence>
<evidence type="ECO:0000256" key="4">
    <source>
        <dbReference type="SAM" id="Coils"/>
    </source>
</evidence>
<dbReference type="PANTHER" id="PTHR10903">
    <property type="entry name" value="GTPASE, IMAP FAMILY MEMBER-RELATED"/>
    <property type="match status" value="1"/>
</dbReference>
<organism evidence="6 7">
    <name type="scientific">Channa argus</name>
    <name type="common">Northern snakehead</name>
    <name type="synonym">Ophicephalus argus</name>
    <dbReference type="NCBI Taxonomy" id="215402"/>
    <lineage>
        <taxon>Eukaryota</taxon>
        <taxon>Metazoa</taxon>
        <taxon>Chordata</taxon>
        <taxon>Craniata</taxon>
        <taxon>Vertebrata</taxon>
        <taxon>Euteleostomi</taxon>
        <taxon>Actinopterygii</taxon>
        <taxon>Neopterygii</taxon>
        <taxon>Teleostei</taxon>
        <taxon>Neoteleostei</taxon>
        <taxon>Acanthomorphata</taxon>
        <taxon>Anabantaria</taxon>
        <taxon>Anabantiformes</taxon>
        <taxon>Channoidei</taxon>
        <taxon>Channidae</taxon>
        <taxon>Channa</taxon>
    </lineage>
</organism>
<keyword evidence="7" id="KW-1185">Reference proteome</keyword>
<dbReference type="Pfam" id="PF04548">
    <property type="entry name" value="AIG1"/>
    <property type="match status" value="3"/>
</dbReference>
<dbReference type="Gene3D" id="3.40.50.300">
    <property type="entry name" value="P-loop containing nucleotide triphosphate hydrolases"/>
    <property type="match status" value="3"/>
</dbReference>
<reference evidence="7" key="2">
    <citation type="submission" date="2019-02" db="EMBL/GenBank/DDBJ databases">
        <title>Opniocepnalus argus Var Kimnra genome.</title>
        <authorList>
            <person name="Zhou C."/>
            <person name="Xiao S."/>
        </authorList>
    </citation>
    <scope>NUCLEOTIDE SEQUENCE [LARGE SCALE GENOMIC DNA]</scope>
</reference>
<gene>
    <name evidence="6" type="ORF">EXN66_Car015551</name>
</gene>
<feature type="domain" description="AIG1-type G" evidence="5">
    <location>
        <begin position="243"/>
        <end position="444"/>
    </location>
</feature>
<dbReference type="InterPro" id="IPR045058">
    <property type="entry name" value="GIMA/IAN/Toc"/>
</dbReference>
<dbReference type="EMBL" id="CM015726">
    <property type="protein sequence ID" value="KAF3699864.1"/>
    <property type="molecule type" value="Genomic_DNA"/>
</dbReference>
<keyword evidence="4" id="KW-0175">Coiled coil</keyword>
<protein>
    <submittedName>
        <fullName evidence="6">GTPase IMAP family member 8 Immune-associated nucleotide-binding protein 9</fullName>
    </submittedName>
</protein>
<feature type="coiled-coil region" evidence="4">
    <location>
        <begin position="435"/>
        <end position="475"/>
    </location>
</feature>
<comment type="similarity">
    <text evidence="1">Belongs to the TRAFAC class TrmE-Era-EngA-EngB-Septin-like GTPase superfamily. AIG1/Toc34/Toc159-like paraseptin GTPase family. IAN subfamily.</text>
</comment>
<evidence type="ECO:0000256" key="3">
    <source>
        <dbReference type="ARBA" id="ARBA00023134"/>
    </source>
</evidence>
<dbReference type="PANTHER" id="PTHR10903:SF179">
    <property type="entry name" value="GTPASE IMAP FAMILY MEMBER 8"/>
    <property type="match status" value="1"/>
</dbReference>
<dbReference type="InterPro" id="IPR027417">
    <property type="entry name" value="P-loop_NTPase"/>
</dbReference>
<proteinExistence type="inferred from homology"/>
<dbReference type="SUPFAM" id="SSF52540">
    <property type="entry name" value="P-loop containing nucleoside triphosphate hydrolases"/>
    <property type="match status" value="3"/>
</dbReference>
<evidence type="ECO:0000313" key="6">
    <source>
        <dbReference type="EMBL" id="KAF3699864.1"/>
    </source>
</evidence>
<accession>A0A6G1QBR5</accession>